<dbReference type="GO" id="GO:0008270">
    <property type="term" value="F:zinc ion binding"/>
    <property type="evidence" value="ECO:0007669"/>
    <property type="project" value="UniProtKB-UniRule"/>
</dbReference>
<evidence type="ECO:0000256" key="12">
    <source>
        <dbReference type="PIRNR" id="PIRNR009343"/>
    </source>
</evidence>
<evidence type="ECO:0000256" key="8">
    <source>
        <dbReference type="ARBA" id="ARBA00022833"/>
    </source>
</evidence>
<dbReference type="Gene3D" id="2.40.50.40">
    <property type="match status" value="1"/>
</dbReference>
<proteinExistence type="inferred from homology"/>
<dbReference type="InterPro" id="IPR016197">
    <property type="entry name" value="Chromo-like_dom_sf"/>
</dbReference>
<dbReference type="CDD" id="cd00024">
    <property type="entry name" value="CD_CSD"/>
    <property type="match status" value="1"/>
</dbReference>
<evidence type="ECO:0000259" key="17">
    <source>
        <dbReference type="PROSITE" id="PS50867"/>
    </source>
</evidence>
<dbReference type="PROSITE" id="PS50867">
    <property type="entry name" value="PRE_SET"/>
    <property type="match status" value="1"/>
</dbReference>
<feature type="domain" description="Chromo" evidence="15">
    <location>
        <begin position="81"/>
        <end position="130"/>
    </location>
</feature>
<dbReference type="InterPro" id="IPR023780">
    <property type="entry name" value="Chromo_domain"/>
</dbReference>
<feature type="binding site" evidence="13">
    <location>
        <position position="273"/>
    </location>
    <ligand>
        <name>Zn(2+)</name>
        <dbReference type="ChEBI" id="CHEBI:29105"/>
        <label>1</label>
    </ligand>
</feature>
<dbReference type="AlphaFoldDB" id="A0AAV4A176"/>
<evidence type="ECO:0000256" key="7">
    <source>
        <dbReference type="ARBA" id="ARBA00022723"/>
    </source>
</evidence>
<evidence type="ECO:0000256" key="2">
    <source>
        <dbReference type="ARBA" id="ARBA00004584"/>
    </source>
</evidence>
<dbReference type="CDD" id="cd10542">
    <property type="entry name" value="SET_SUV39H"/>
    <property type="match status" value="1"/>
</dbReference>
<dbReference type="PROSITE" id="PS50868">
    <property type="entry name" value="POST_SET"/>
    <property type="match status" value="1"/>
</dbReference>
<evidence type="ECO:0000256" key="5">
    <source>
        <dbReference type="ARBA" id="ARBA00022679"/>
    </source>
</evidence>
<dbReference type="SMART" id="SM00317">
    <property type="entry name" value="SET"/>
    <property type="match status" value="1"/>
</dbReference>
<evidence type="ECO:0000259" key="15">
    <source>
        <dbReference type="PROSITE" id="PS50013"/>
    </source>
</evidence>
<evidence type="ECO:0000256" key="6">
    <source>
        <dbReference type="ARBA" id="ARBA00022691"/>
    </source>
</evidence>
<evidence type="ECO:0000259" key="18">
    <source>
        <dbReference type="PROSITE" id="PS50868"/>
    </source>
</evidence>
<accession>A0AAV4A176</accession>
<feature type="region of interest" description="Disordered" evidence="14">
    <location>
        <begin position="459"/>
        <end position="498"/>
    </location>
</feature>
<dbReference type="InterPro" id="IPR001214">
    <property type="entry name" value="SET_dom"/>
</dbReference>
<keyword evidence="11" id="KW-0137">Centromere</keyword>
<keyword evidence="3" id="KW-0158">Chromosome</keyword>
<feature type="binding site" evidence="13">
    <location>
        <position position="318"/>
    </location>
    <ligand>
        <name>Zn(2+)</name>
        <dbReference type="ChEBI" id="CHEBI:29105"/>
        <label>2</label>
    </ligand>
</feature>
<keyword evidence="8 12" id="KW-0862">Zinc</keyword>
<evidence type="ECO:0000259" key="16">
    <source>
        <dbReference type="PROSITE" id="PS50280"/>
    </source>
</evidence>
<dbReference type="PROSITE" id="PS50280">
    <property type="entry name" value="SET"/>
    <property type="match status" value="1"/>
</dbReference>
<dbReference type="Pfam" id="PF05033">
    <property type="entry name" value="Pre-SET"/>
    <property type="match status" value="1"/>
</dbReference>
<feature type="domain" description="Post-SET" evidence="18">
    <location>
        <begin position="549"/>
        <end position="565"/>
    </location>
</feature>
<dbReference type="InterPro" id="IPR011381">
    <property type="entry name" value="H3-K9_MeTrfase_SUV39H1/2-like"/>
</dbReference>
<feature type="compositionally biased region" description="Polar residues" evidence="14">
    <location>
        <begin position="467"/>
        <end position="498"/>
    </location>
</feature>
<evidence type="ECO:0000256" key="4">
    <source>
        <dbReference type="ARBA" id="ARBA00022603"/>
    </source>
</evidence>
<reference evidence="19 20" key="1">
    <citation type="journal article" date="2021" name="Elife">
        <title>Chloroplast acquisition without the gene transfer in kleptoplastic sea slugs, Plakobranchus ocellatus.</title>
        <authorList>
            <person name="Maeda T."/>
            <person name="Takahashi S."/>
            <person name="Yoshida T."/>
            <person name="Shimamura S."/>
            <person name="Takaki Y."/>
            <person name="Nagai Y."/>
            <person name="Toyoda A."/>
            <person name="Suzuki Y."/>
            <person name="Arimoto A."/>
            <person name="Ishii H."/>
            <person name="Satoh N."/>
            <person name="Nishiyama T."/>
            <person name="Hasebe M."/>
            <person name="Maruyama T."/>
            <person name="Minagawa J."/>
            <person name="Obokata J."/>
            <person name="Shigenobu S."/>
        </authorList>
    </citation>
    <scope>NUCLEOTIDE SEQUENCE [LARGE SCALE GENOMIC DNA]</scope>
</reference>
<dbReference type="InterPro" id="IPR050973">
    <property type="entry name" value="H3K9_Histone-Lys_N-MTase"/>
</dbReference>
<comment type="caution">
    <text evidence="19">The sequence shown here is derived from an EMBL/GenBank/DDBJ whole genome shotgun (WGS) entry which is preliminary data.</text>
</comment>
<feature type="binding site" evidence="13">
    <location>
        <position position="419"/>
    </location>
    <ligand>
        <name>Zn(2+)</name>
        <dbReference type="ChEBI" id="CHEBI:29105"/>
        <label>4</label>
    </ligand>
</feature>
<comment type="catalytic activity">
    <reaction evidence="12">
        <text>L-lysyl(9)-[histone H3] + 3 S-adenosyl-L-methionine = N(6),N(6),N(6)-trimethyl-L-lysyl(9)-[histone H3] + 3 S-adenosyl-L-homocysteine + 3 H(+)</text>
        <dbReference type="Rhea" id="RHEA:60276"/>
        <dbReference type="Rhea" id="RHEA-COMP:15538"/>
        <dbReference type="Rhea" id="RHEA-COMP:15546"/>
        <dbReference type="ChEBI" id="CHEBI:15378"/>
        <dbReference type="ChEBI" id="CHEBI:29969"/>
        <dbReference type="ChEBI" id="CHEBI:57856"/>
        <dbReference type="ChEBI" id="CHEBI:59789"/>
        <dbReference type="ChEBI" id="CHEBI:61961"/>
        <dbReference type="EC" id="2.1.1.355"/>
    </reaction>
</comment>
<dbReference type="PROSITE" id="PS50013">
    <property type="entry name" value="CHROMO_2"/>
    <property type="match status" value="1"/>
</dbReference>
<keyword evidence="10 12" id="KW-0539">Nucleus</keyword>
<keyword evidence="20" id="KW-1185">Reference proteome</keyword>
<dbReference type="Pfam" id="PF00856">
    <property type="entry name" value="SET"/>
    <property type="match status" value="1"/>
</dbReference>
<dbReference type="PANTHER" id="PTHR46223">
    <property type="entry name" value="HISTONE-LYSINE N-METHYLTRANSFERASE SUV39H"/>
    <property type="match status" value="1"/>
</dbReference>
<evidence type="ECO:0000256" key="3">
    <source>
        <dbReference type="ARBA" id="ARBA00022454"/>
    </source>
</evidence>
<dbReference type="InterPro" id="IPR023779">
    <property type="entry name" value="Chromodomain_CS"/>
</dbReference>
<dbReference type="PIRSF" id="PIRSF009343">
    <property type="entry name" value="SUV39_SET"/>
    <property type="match status" value="1"/>
</dbReference>
<dbReference type="Pfam" id="PF00385">
    <property type="entry name" value="Chromo"/>
    <property type="match status" value="1"/>
</dbReference>
<evidence type="ECO:0000256" key="13">
    <source>
        <dbReference type="PIRSR" id="PIRSR009343-2"/>
    </source>
</evidence>
<evidence type="ECO:0000256" key="10">
    <source>
        <dbReference type="ARBA" id="ARBA00023242"/>
    </source>
</evidence>
<feature type="binding site" evidence="13">
    <location>
        <position position="314"/>
    </location>
    <ligand>
        <name>Zn(2+)</name>
        <dbReference type="ChEBI" id="CHEBI:29105"/>
        <label>3</label>
    </ligand>
</feature>
<dbReference type="GO" id="GO:0000775">
    <property type="term" value="C:chromosome, centromeric region"/>
    <property type="evidence" value="ECO:0007669"/>
    <property type="project" value="UniProtKB-SubCell"/>
</dbReference>
<evidence type="ECO:0000313" key="20">
    <source>
        <dbReference type="Proteomes" id="UP000735302"/>
    </source>
</evidence>
<feature type="binding site" evidence="13">
    <location>
        <position position="320"/>
    </location>
    <ligand>
        <name>Zn(2+)</name>
        <dbReference type="ChEBI" id="CHEBI:29105"/>
        <label>3</label>
    </ligand>
</feature>
<feature type="binding site" evidence="13">
    <location>
        <position position="324"/>
    </location>
    <ligand>
        <name>Zn(2+)</name>
        <dbReference type="ChEBI" id="CHEBI:29105"/>
        <label>3</label>
    </ligand>
</feature>
<dbReference type="Proteomes" id="UP000735302">
    <property type="component" value="Unassembled WGS sequence"/>
</dbReference>
<keyword evidence="9 12" id="KW-0156">Chromatin regulator</keyword>
<organism evidence="19 20">
    <name type="scientific">Plakobranchus ocellatus</name>
    <dbReference type="NCBI Taxonomy" id="259542"/>
    <lineage>
        <taxon>Eukaryota</taxon>
        <taxon>Metazoa</taxon>
        <taxon>Spiralia</taxon>
        <taxon>Lophotrochozoa</taxon>
        <taxon>Mollusca</taxon>
        <taxon>Gastropoda</taxon>
        <taxon>Heterobranchia</taxon>
        <taxon>Euthyneura</taxon>
        <taxon>Panpulmonata</taxon>
        <taxon>Sacoglossa</taxon>
        <taxon>Placobranchoidea</taxon>
        <taxon>Plakobranchidae</taxon>
        <taxon>Plakobranchus</taxon>
    </lineage>
</organism>
<comment type="subcellular location">
    <subcellularLocation>
        <location evidence="2">Chromosome</location>
        <location evidence="2">Centromere</location>
    </subcellularLocation>
    <subcellularLocation>
        <location evidence="1 12">Nucleus</location>
    </subcellularLocation>
</comment>
<evidence type="ECO:0000256" key="1">
    <source>
        <dbReference type="ARBA" id="ARBA00004123"/>
    </source>
</evidence>
<dbReference type="EMBL" id="BLXT01003551">
    <property type="protein sequence ID" value="GFO01900.1"/>
    <property type="molecule type" value="Genomic_DNA"/>
</dbReference>
<evidence type="ECO:0000256" key="14">
    <source>
        <dbReference type="SAM" id="MobiDB-lite"/>
    </source>
</evidence>
<dbReference type="EC" id="2.1.1.355" evidence="12"/>
<feature type="binding site" evidence="13">
    <location>
        <position position="314"/>
    </location>
    <ligand>
        <name>Zn(2+)</name>
        <dbReference type="ChEBI" id="CHEBI:29105"/>
        <label>2</label>
    </ligand>
</feature>
<keyword evidence="6 12" id="KW-0949">S-adenosyl-L-methionine</keyword>
<dbReference type="InterPro" id="IPR000953">
    <property type="entry name" value="Chromo/chromo_shadow_dom"/>
</dbReference>
<feature type="binding site" evidence="13">
    <location>
        <position position="278"/>
    </location>
    <ligand>
        <name>Zn(2+)</name>
        <dbReference type="ChEBI" id="CHEBI:29105"/>
        <label>3</label>
    </ligand>
</feature>
<feature type="domain" description="SET" evidence="16">
    <location>
        <begin position="335"/>
        <end position="459"/>
    </location>
</feature>
<dbReference type="InterPro" id="IPR046341">
    <property type="entry name" value="SET_dom_sf"/>
</dbReference>
<keyword evidence="5 12" id="KW-0808">Transferase</keyword>
<dbReference type="InterPro" id="IPR007728">
    <property type="entry name" value="Pre-SET_dom"/>
</dbReference>
<feature type="binding site" evidence="13">
    <location>
        <position position="286"/>
    </location>
    <ligand>
        <name>Zn(2+)</name>
        <dbReference type="ChEBI" id="CHEBI:29105"/>
        <label>2</label>
    </ligand>
</feature>
<sequence>MEYESDYEDDDYECCAVSVPCLVGYADLENCCRSSGIKGLSEETKRDILYEVLKRLGPRSSQSLVGKLVKKGIISSWEDDFEVEAILDHVTDDDDNKTYYLIKWFGWSSWHNTWEPEENLNCYDLLEEYHILTKRNLNRKRSCPSSATSSLNSKHFLDELYRKLLESDVLNKISLTELVTCHDPLNKFKPSGKSKQAPLRTKKLSKRKVKSDVQHALKLWERKLNEICRGYDPAPIFVENNVDLEGPPEKFVFINERQAGPGVTIDKDPLVGCECEDCYVERKSCCAVASGSEPPYFKTFKRLRIGRGVPIYECNSRCKCGPDCLNRVVQKGRRVKVCIFRTQTKGWGLKALQPIKKGSFVIEYVGEVITNEEAEKRGKTYDASGITYLFDLDFHDTSGPFSVDAGTYGNASHFINHSCDPNLEVHVVWIDTLDPLLPHICLFAKRDIARNEELTFDYNSGKDELNDSNQSGDSSQLADIPSIGSSTTQDSGTKDLSTLKTEDPFVTPKCPHGASSSLFTDFYSVSQAPTPPPSDIESATAAKEKTSIFTMACLCGANNCRKFLFF</sequence>
<dbReference type="SUPFAM" id="SSF54160">
    <property type="entry name" value="Chromo domain-like"/>
    <property type="match status" value="1"/>
</dbReference>
<dbReference type="SMART" id="SM00468">
    <property type="entry name" value="PreSET"/>
    <property type="match status" value="1"/>
</dbReference>
<dbReference type="SUPFAM" id="SSF82199">
    <property type="entry name" value="SET domain"/>
    <property type="match status" value="1"/>
</dbReference>
<dbReference type="SMART" id="SM00298">
    <property type="entry name" value="CHROMO"/>
    <property type="match status" value="1"/>
</dbReference>
<dbReference type="GO" id="GO:0140949">
    <property type="term" value="F:histone H3K9 trimethyltransferase activity"/>
    <property type="evidence" value="ECO:0007669"/>
    <property type="project" value="UniProtKB-EC"/>
</dbReference>
<dbReference type="InterPro" id="IPR003616">
    <property type="entry name" value="Post-SET_dom"/>
</dbReference>
<name>A0AAV4A176_9GAST</name>
<keyword evidence="7 12" id="KW-0479">Metal-binding</keyword>
<feature type="binding site" evidence="13">
    <location>
        <position position="285"/>
    </location>
    <ligand>
        <name>Zn(2+)</name>
        <dbReference type="ChEBI" id="CHEBI:29105"/>
        <label>1</label>
    </ligand>
</feature>
<dbReference type="PANTHER" id="PTHR46223:SF4">
    <property type="entry name" value="HISTONE-LYSINE N-METHYLTRANSFERASE-RELATED"/>
    <property type="match status" value="1"/>
</dbReference>
<dbReference type="Gene3D" id="2.170.270.10">
    <property type="entry name" value="SET domain"/>
    <property type="match status" value="1"/>
</dbReference>
<evidence type="ECO:0000313" key="19">
    <source>
        <dbReference type="EMBL" id="GFO01900.1"/>
    </source>
</evidence>
<feature type="binding site" evidence="13">
    <location>
        <position position="275"/>
    </location>
    <ligand>
        <name>Zn(2+)</name>
        <dbReference type="ChEBI" id="CHEBI:29105"/>
        <label>1</label>
    </ligand>
</feature>
<feature type="binding site" evidence="13">
    <location>
        <position position="278"/>
    </location>
    <ligand>
        <name>Zn(2+)</name>
        <dbReference type="ChEBI" id="CHEBI:29105"/>
        <label>1</label>
    </ligand>
</feature>
<feature type="binding site" evidence="13">
    <location>
        <position position="273"/>
    </location>
    <ligand>
        <name>Zn(2+)</name>
        <dbReference type="ChEBI" id="CHEBI:29105"/>
        <label>2</label>
    </ligand>
</feature>
<dbReference type="GO" id="GO:0032259">
    <property type="term" value="P:methylation"/>
    <property type="evidence" value="ECO:0007669"/>
    <property type="project" value="UniProtKB-KW"/>
</dbReference>
<evidence type="ECO:0000256" key="9">
    <source>
        <dbReference type="ARBA" id="ARBA00022853"/>
    </source>
</evidence>
<keyword evidence="4 12" id="KW-0489">Methyltransferase</keyword>
<gene>
    <name evidence="19" type="ORF">PoB_002840500</name>
</gene>
<evidence type="ECO:0000256" key="11">
    <source>
        <dbReference type="ARBA" id="ARBA00023328"/>
    </source>
</evidence>
<comment type="similarity">
    <text evidence="12">Belongs to the class V-like SAM-binding methyltransferase superfamily. Histone-lysine methyltransferase family. Suvar3-9 subfamily.</text>
</comment>
<protein>
    <recommendedName>
        <fullName evidence="12">Histone-lysine N-methyltransferase</fullName>
        <ecNumber evidence="12">2.1.1.355</ecNumber>
    </recommendedName>
</protein>
<dbReference type="GO" id="GO:0005634">
    <property type="term" value="C:nucleus"/>
    <property type="evidence" value="ECO:0007669"/>
    <property type="project" value="UniProtKB-SubCell"/>
</dbReference>
<dbReference type="PROSITE" id="PS00598">
    <property type="entry name" value="CHROMO_1"/>
    <property type="match status" value="1"/>
</dbReference>
<feature type="domain" description="Pre-SET" evidence="17">
    <location>
        <begin position="271"/>
        <end position="332"/>
    </location>
</feature>